<feature type="transmembrane region" description="Helical" evidence="7">
    <location>
        <begin position="114"/>
        <end position="137"/>
    </location>
</feature>
<comment type="caution">
    <text evidence="9">The sequence shown here is derived from an EMBL/GenBank/DDBJ whole genome shotgun (WGS) entry which is preliminary data.</text>
</comment>
<evidence type="ECO:0000256" key="7">
    <source>
        <dbReference type="SAM" id="Phobius"/>
    </source>
</evidence>
<evidence type="ECO:0000259" key="8">
    <source>
        <dbReference type="PROSITE" id="PS50850"/>
    </source>
</evidence>
<keyword evidence="4 7" id="KW-1133">Transmembrane helix</keyword>
<evidence type="ECO:0000256" key="6">
    <source>
        <dbReference type="SAM" id="MobiDB-lite"/>
    </source>
</evidence>
<comment type="subcellular location">
    <subcellularLocation>
        <location evidence="1">Membrane</location>
        <topology evidence="1">Multi-pass membrane protein</topology>
    </subcellularLocation>
</comment>
<name>A0A0B4HA76_METGA</name>
<dbReference type="Proteomes" id="UP000031192">
    <property type="component" value="Unassembled WGS sequence"/>
</dbReference>
<dbReference type="HOGENOM" id="CLU_001265_52_4_1"/>
<feature type="transmembrane region" description="Helical" evidence="7">
    <location>
        <begin position="239"/>
        <end position="258"/>
    </location>
</feature>
<dbReference type="Gene3D" id="1.20.1250.20">
    <property type="entry name" value="MFS general substrate transporter like domains"/>
    <property type="match status" value="1"/>
</dbReference>
<organism evidence="9 10">
    <name type="scientific">Metarhizium guizhouense (strain ARSEF 977)</name>
    <dbReference type="NCBI Taxonomy" id="1276136"/>
    <lineage>
        <taxon>Eukaryota</taxon>
        <taxon>Fungi</taxon>
        <taxon>Dikarya</taxon>
        <taxon>Ascomycota</taxon>
        <taxon>Pezizomycotina</taxon>
        <taxon>Sordariomycetes</taxon>
        <taxon>Hypocreomycetidae</taxon>
        <taxon>Hypocreales</taxon>
        <taxon>Clavicipitaceae</taxon>
        <taxon>Metarhizium</taxon>
    </lineage>
</organism>
<accession>A0A0B4HA76</accession>
<feature type="transmembrane region" description="Helical" evidence="7">
    <location>
        <begin position="377"/>
        <end position="395"/>
    </location>
</feature>
<dbReference type="InterPro" id="IPR020846">
    <property type="entry name" value="MFS_dom"/>
</dbReference>
<feature type="transmembrane region" description="Helical" evidence="7">
    <location>
        <begin position="81"/>
        <end position="102"/>
    </location>
</feature>
<keyword evidence="10" id="KW-1185">Reference proteome</keyword>
<dbReference type="EMBL" id="AZNH01000020">
    <property type="protein sequence ID" value="KID86721.1"/>
    <property type="molecule type" value="Genomic_DNA"/>
</dbReference>
<reference evidence="9 10" key="1">
    <citation type="journal article" date="2014" name="Proc. Natl. Acad. Sci. U.S.A.">
        <title>Trajectory and genomic determinants of fungal-pathogen speciation and host adaptation.</title>
        <authorList>
            <person name="Hu X."/>
            <person name="Xiao G."/>
            <person name="Zheng P."/>
            <person name="Shang Y."/>
            <person name="Su Y."/>
            <person name="Zhang X."/>
            <person name="Liu X."/>
            <person name="Zhan S."/>
            <person name="St Leger R.J."/>
            <person name="Wang C."/>
        </authorList>
    </citation>
    <scope>NUCLEOTIDE SEQUENCE [LARGE SCALE GENOMIC DNA]</scope>
    <source>
        <strain evidence="9 10">ARSEF 977</strain>
    </source>
</reference>
<protein>
    <submittedName>
        <fullName evidence="9">Major facilitator superfamily domain, general substrate transporter</fullName>
    </submittedName>
</protein>
<evidence type="ECO:0000313" key="9">
    <source>
        <dbReference type="EMBL" id="KID86721.1"/>
    </source>
</evidence>
<feature type="transmembrane region" description="Helical" evidence="7">
    <location>
        <begin position="144"/>
        <end position="164"/>
    </location>
</feature>
<dbReference type="OrthoDB" id="3936150at2759"/>
<feature type="transmembrane region" description="Helical" evidence="7">
    <location>
        <begin position="331"/>
        <end position="357"/>
    </location>
</feature>
<evidence type="ECO:0000256" key="2">
    <source>
        <dbReference type="ARBA" id="ARBA00022448"/>
    </source>
</evidence>
<sequence length="449" mass="49016">MSIEKSSSLADSASVQPSPPMSFSNGVSGETEKDNAVVVVQTPREAYKSASAARQAVEASNIAKANHAIEQIGFGRYQWQLFMTCGFGFVMDQLIIVSLALTQPQVIKQWHVKYPAMIICAVYVGALLGSILCGFSVDIIGRRLVWQISLVFVSIWTLACAASPSFAVLAAFVGLQAVGGGGNFAIDLTVFIEALPKSKDYILAAIPLWWIWPLTGNFSCPQDSTPETCHNSQNMGWRYQYIAIGALSFIMASVRIFLLKMEESPKWLVSQGRFDDAMTSLSRMAHVNKRATTITAGDFEPVVPLPARGKKCTLFSSLHVKGLFINKMQSYSTVTIIFLWICIGVAYPVFVLYLPVYLQHNGTNFGNGSIAQTYRDYVISATVGIFGPIFATYLVNVPFLGRRRSMALTALCAAAFCGGFTAVRTEAANIAFSSMISFWQNAFCGILYA</sequence>
<evidence type="ECO:0000313" key="10">
    <source>
        <dbReference type="Proteomes" id="UP000031192"/>
    </source>
</evidence>
<keyword evidence="3 7" id="KW-0812">Transmembrane</keyword>
<feature type="region of interest" description="Disordered" evidence="6">
    <location>
        <begin position="1"/>
        <end position="29"/>
    </location>
</feature>
<evidence type="ECO:0000256" key="3">
    <source>
        <dbReference type="ARBA" id="ARBA00022692"/>
    </source>
</evidence>
<dbReference type="InterPro" id="IPR005828">
    <property type="entry name" value="MFS_sugar_transport-like"/>
</dbReference>
<evidence type="ECO:0000256" key="5">
    <source>
        <dbReference type="ARBA" id="ARBA00023136"/>
    </source>
</evidence>
<dbReference type="GO" id="GO:0022857">
    <property type="term" value="F:transmembrane transporter activity"/>
    <property type="evidence" value="ECO:0007669"/>
    <property type="project" value="InterPro"/>
</dbReference>
<dbReference type="PANTHER" id="PTHR23511:SF4">
    <property type="entry name" value="MAJOR FACILITATOR SUPERFAMILY (MFS) PROFILE DOMAIN-CONTAINING PROTEIN"/>
    <property type="match status" value="1"/>
</dbReference>
<dbReference type="PANTHER" id="PTHR23511">
    <property type="entry name" value="SYNAPTIC VESICLE GLYCOPROTEIN 2"/>
    <property type="match status" value="1"/>
</dbReference>
<dbReference type="AlphaFoldDB" id="A0A0B4HA76"/>
<proteinExistence type="predicted"/>
<dbReference type="Pfam" id="PF00083">
    <property type="entry name" value="Sugar_tr"/>
    <property type="match status" value="1"/>
</dbReference>
<keyword evidence="5 7" id="KW-0472">Membrane</keyword>
<dbReference type="SUPFAM" id="SSF103473">
    <property type="entry name" value="MFS general substrate transporter"/>
    <property type="match status" value="1"/>
</dbReference>
<dbReference type="PROSITE" id="PS50850">
    <property type="entry name" value="MFS"/>
    <property type="match status" value="1"/>
</dbReference>
<keyword evidence="2" id="KW-0813">Transport</keyword>
<dbReference type="InterPro" id="IPR036259">
    <property type="entry name" value="MFS_trans_sf"/>
</dbReference>
<dbReference type="GO" id="GO:0016020">
    <property type="term" value="C:membrane"/>
    <property type="evidence" value="ECO:0007669"/>
    <property type="project" value="UniProtKB-SubCell"/>
</dbReference>
<gene>
    <name evidence="9" type="ORF">MGU_06193</name>
</gene>
<feature type="domain" description="Major facilitator superfamily (MFS) profile" evidence="8">
    <location>
        <begin position="81"/>
        <end position="449"/>
    </location>
</feature>
<evidence type="ECO:0000256" key="1">
    <source>
        <dbReference type="ARBA" id="ARBA00004141"/>
    </source>
</evidence>
<evidence type="ECO:0000256" key="4">
    <source>
        <dbReference type="ARBA" id="ARBA00022989"/>
    </source>
</evidence>
<feature type="compositionally biased region" description="Polar residues" evidence="6">
    <location>
        <begin position="1"/>
        <end position="28"/>
    </location>
</feature>